<evidence type="ECO:0000313" key="1">
    <source>
        <dbReference type="EnsemblMetazoa" id="SMAR002554-PA"/>
    </source>
</evidence>
<dbReference type="SUPFAM" id="SSF56672">
    <property type="entry name" value="DNA/RNA polymerases"/>
    <property type="match status" value="1"/>
</dbReference>
<dbReference type="Gene3D" id="3.30.70.270">
    <property type="match status" value="1"/>
</dbReference>
<dbReference type="Proteomes" id="UP000014500">
    <property type="component" value="Unassembled WGS sequence"/>
</dbReference>
<protein>
    <submittedName>
        <fullName evidence="1">Uncharacterized protein</fullName>
    </submittedName>
</protein>
<evidence type="ECO:0000313" key="2">
    <source>
        <dbReference type="Proteomes" id="UP000014500"/>
    </source>
</evidence>
<dbReference type="PANTHER" id="PTHR24559:SF444">
    <property type="entry name" value="REVERSE TRANSCRIPTASE DOMAIN-CONTAINING PROTEIN"/>
    <property type="match status" value="1"/>
</dbReference>
<proteinExistence type="predicted"/>
<accession>T1INH7</accession>
<dbReference type="Gene3D" id="3.10.10.10">
    <property type="entry name" value="HIV Type 1 Reverse Transcriptase, subunit A, domain 1"/>
    <property type="match status" value="1"/>
</dbReference>
<dbReference type="HOGENOM" id="CLU_2433261_0_0_1"/>
<dbReference type="GO" id="GO:0071897">
    <property type="term" value="P:DNA biosynthetic process"/>
    <property type="evidence" value="ECO:0007669"/>
    <property type="project" value="UniProtKB-ARBA"/>
</dbReference>
<dbReference type="InterPro" id="IPR043502">
    <property type="entry name" value="DNA/RNA_pol_sf"/>
</dbReference>
<dbReference type="STRING" id="126957.T1INH7"/>
<keyword evidence="2" id="KW-1185">Reference proteome</keyword>
<dbReference type="PANTHER" id="PTHR24559">
    <property type="entry name" value="TRANSPOSON TY3-I GAG-POL POLYPROTEIN"/>
    <property type="match status" value="1"/>
</dbReference>
<sequence>MKAECEKLKRAGVIEDSNSSYSAPVLLVFADGKDPRLVTDFRQFLLPIIQELLDKVSPSKYFTTMYLTSSFYQIKVAKHCRHITSFSTSFA</sequence>
<reference evidence="1" key="2">
    <citation type="submission" date="2015-02" db="UniProtKB">
        <authorList>
            <consortium name="EnsemblMetazoa"/>
        </authorList>
    </citation>
    <scope>IDENTIFICATION</scope>
</reference>
<dbReference type="PhylomeDB" id="T1INH7"/>
<organism evidence="1 2">
    <name type="scientific">Strigamia maritima</name>
    <name type="common">European centipede</name>
    <name type="synonym">Geophilus maritimus</name>
    <dbReference type="NCBI Taxonomy" id="126957"/>
    <lineage>
        <taxon>Eukaryota</taxon>
        <taxon>Metazoa</taxon>
        <taxon>Ecdysozoa</taxon>
        <taxon>Arthropoda</taxon>
        <taxon>Myriapoda</taxon>
        <taxon>Chilopoda</taxon>
        <taxon>Pleurostigmophora</taxon>
        <taxon>Geophilomorpha</taxon>
        <taxon>Linotaeniidae</taxon>
        <taxon>Strigamia</taxon>
    </lineage>
</organism>
<dbReference type="EMBL" id="JH431174">
    <property type="status" value="NOT_ANNOTATED_CDS"/>
    <property type="molecule type" value="Genomic_DNA"/>
</dbReference>
<reference evidence="2" key="1">
    <citation type="submission" date="2011-05" db="EMBL/GenBank/DDBJ databases">
        <authorList>
            <person name="Richards S.R."/>
            <person name="Qu J."/>
            <person name="Jiang H."/>
            <person name="Jhangiani S.N."/>
            <person name="Agravi P."/>
            <person name="Goodspeed R."/>
            <person name="Gross S."/>
            <person name="Mandapat C."/>
            <person name="Jackson L."/>
            <person name="Mathew T."/>
            <person name="Pu L."/>
            <person name="Thornton R."/>
            <person name="Saada N."/>
            <person name="Wilczek-Boney K.B."/>
            <person name="Lee S."/>
            <person name="Kovar C."/>
            <person name="Wu Y."/>
            <person name="Scherer S.E."/>
            <person name="Worley K.C."/>
            <person name="Muzny D.M."/>
            <person name="Gibbs R."/>
        </authorList>
    </citation>
    <scope>NUCLEOTIDE SEQUENCE</scope>
    <source>
        <strain evidence="2">Brora</strain>
    </source>
</reference>
<dbReference type="AlphaFoldDB" id="T1INH7"/>
<dbReference type="InterPro" id="IPR053134">
    <property type="entry name" value="RNA-dir_DNA_polymerase"/>
</dbReference>
<dbReference type="EnsemblMetazoa" id="SMAR002554-RA">
    <property type="protein sequence ID" value="SMAR002554-PA"/>
    <property type="gene ID" value="SMAR002554"/>
</dbReference>
<name>T1INH7_STRMM</name>
<dbReference type="InterPro" id="IPR043128">
    <property type="entry name" value="Rev_trsase/Diguanyl_cyclase"/>
</dbReference>